<dbReference type="AlphaFoldDB" id="A0A1C0YKW3"/>
<dbReference type="OrthoDB" id="9770923at2"/>
<evidence type="ECO:0000313" key="7">
    <source>
        <dbReference type="EMBL" id="OCS87784.1"/>
    </source>
</evidence>
<dbReference type="Proteomes" id="UP000093199">
    <property type="component" value="Unassembled WGS sequence"/>
</dbReference>
<keyword evidence="8" id="KW-1185">Reference proteome</keyword>
<dbReference type="GO" id="GO:0017004">
    <property type="term" value="P:cytochrome complex assembly"/>
    <property type="evidence" value="ECO:0007669"/>
    <property type="project" value="UniProtKB-KW"/>
</dbReference>
<name>A0A1C0YKW3_9BACL</name>
<evidence type="ECO:0000256" key="4">
    <source>
        <dbReference type="ARBA" id="ARBA00022989"/>
    </source>
</evidence>
<evidence type="ECO:0000256" key="5">
    <source>
        <dbReference type="ARBA" id="ARBA00023136"/>
    </source>
</evidence>
<keyword evidence="4" id="KW-1133">Transmembrane helix</keyword>
<sequence length="548" mass="62157">METITCECGHVNPYGTHLCAMCGRPLSDEEKQRKIVDMRYEGSAVRSKTYNVSIVDKIWNFFSSVKVGVTLIVITLVAAAIGTLLPQTFYIPVSEADAAAYYEQVYGEFGKVYYALGLSDLYTTWWFQVIVGLLGISIIIASIDRGIPLHKSLTNQRVKRHKSFMKRQRIIAEGPASPQTLAQAEAQLQKMRYRVRREDGALLAEKNRFSRYGPYINHVGLIIFLAAIMMRVIPGVYVDESMWAREGQITAVPGMDGYYLENKEFILEFHEGQEQTDAMMEQGVNTVAKNFQTDVVLYKQPEGALPGDTSNLEVVQEYSIRVNHPLTESGYSLFQMDYRLNDELKEMTFNLTNKATNESLGAITIDLYNPEPQYVIDDETRIEILGYYPNFTGFEDGEPQTGSRFPTNPAFFFKMFTPETPEGETSFVGIQQTVESTGNNAYKMAFVDAQFTDISGLTIRKDRTIPLLFIGGFIFLVGVAIGSYWQHRRMWIQQQPDGTLLFAAHTNKNWFSLKKDVDAVREHAQLPIYIDQLAEQEQLRDQEGGRGE</sequence>
<comment type="subcellular location">
    <subcellularLocation>
        <location evidence="1">Membrane</location>
        <topology evidence="1">Multi-pass membrane protein</topology>
    </subcellularLocation>
</comment>
<evidence type="ECO:0000313" key="8">
    <source>
        <dbReference type="Proteomes" id="UP000093199"/>
    </source>
</evidence>
<dbReference type="InterPro" id="IPR023494">
    <property type="entry name" value="Cyt_c_bgen_Ccs1/CcsB/ResB"/>
</dbReference>
<feature type="domain" description="ResB-like" evidence="6">
    <location>
        <begin position="65"/>
        <end position="517"/>
    </location>
</feature>
<dbReference type="GO" id="GO:0016020">
    <property type="term" value="C:membrane"/>
    <property type="evidence" value="ECO:0007669"/>
    <property type="project" value="UniProtKB-SubCell"/>
</dbReference>
<dbReference type="STRING" id="33978.A6M13_10820"/>
<evidence type="ECO:0000256" key="1">
    <source>
        <dbReference type="ARBA" id="ARBA00004141"/>
    </source>
</evidence>
<dbReference type="EMBL" id="MASJ01000003">
    <property type="protein sequence ID" value="OCS87784.1"/>
    <property type="molecule type" value="Genomic_DNA"/>
</dbReference>
<keyword evidence="3" id="KW-0201">Cytochrome c-type biogenesis</keyword>
<keyword evidence="2" id="KW-0812">Transmembrane</keyword>
<protein>
    <submittedName>
        <fullName evidence="7">Cytochrome C biogenesis protein</fullName>
    </submittedName>
</protein>
<accession>A0A1C0YKW3</accession>
<dbReference type="PANTHER" id="PTHR31566:SF0">
    <property type="entry name" value="CYTOCHROME C BIOGENESIS PROTEIN CCS1, CHLOROPLASTIC"/>
    <property type="match status" value="1"/>
</dbReference>
<comment type="caution">
    <text evidence="7">The sequence shown here is derived from an EMBL/GenBank/DDBJ whole genome shotgun (WGS) entry which is preliminary data.</text>
</comment>
<dbReference type="PANTHER" id="PTHR31566">
    <property type="entry name" value="CYTOCHROME C BIOGENESIS PROTEIN CCS1, CHLOROPLASTIC"/>
    <property type="match status" value="1"/>
</dbReference>
<proteinExistence type="predicted"/>
<organism evidence="7 8">
    <name type="scientific">Caryophanon tenue</name>
    <dbReference type="NCBI Taxonomy" id="33978"/>
    <lineage>
        <taxon>Bacteria</taxon>
        <taxon>Bacillati</taxon>
        <taxon>Bacillota</taxon>
        <taxon>Bacilli</taxon>
        <taxon>Bacillales</taxon>
        <taxon>Caryophanaceae</taxon>
        <taxon>Caryophanon</taxon>
    </lineage>
</organism>
<dbReference type="InterPro" id="IPR007816">
    <property type="entry name" value="ResB-like_domain"/>
</dbReference>
<dbReference type="Pfam" id="PF05140">
    <property type="entry name" value="ResB"/>
    <property type="match status" value="1"/>
</dbReference>
<keyword evidence="5" id="KW-0472">Membrane</keyword>
<evidence type="ECO:0000256" key="2">
    <source>
        <dbReference type="ARBA" id="ARBA00022692"/>
    </source>
</evidence>
<evidence type="ECO:0000256" key="3">
    <source>
        <dbReference type="ARBA" id="ARBA00022748"/>
    </source>
</evidence>
<gene>
    <name evidence="7" type="ORF">A6M13_10820</name>
</gene>
<evidence type="ECO:0000259" key="6">
    <source>
        <dbReference type="Pfam" id="PF05140"/>
    </source>
</evidence>
<dbReference type="RefSeq" id="WP_066543576.1">
    <property type="nucleotide sequence ID" value="NZ_MASJ01000003.1"/>
</dbReference>
<reference evidence="7 8" key="1">
    <citation type="submission" date="2016-07" db="EMBL/GenBank/DDBJ databases">
        <title>Caryophanon tenue genome sequencing.</title>
        <authorList>
            <person name="Verma A."/>
            <person name="Pal Y."/>
            <person name="Krishnamurthi S."/>
        </authorList>
    </citation>
    <scope>NUCLEOTIDE SEQUENCE [LARGE SCALE GENOMIC DNA]</scope>
    <source>
        <strain evidence="7 8">DSM 14152</strain>
    </source>
</reference>